<dbReference type="GO" id="GO:0140359">
    <property type="term" value="F:ABC-type transporter activity"/>
    <property type="evidence" value="ECO:0007669"/>
    <property type="project" value="InterPro"/>
</dbReference>
<evidence type="ECO:0000256" key="3">
    <source>
        <dbReference type="ARBA" id="ARBA00022448"/>
    </source>
</evidence>
<dbReference type="InterPro" id="IPR036640">
    <property type="entry name" value="ABC1_TM_sf"/>
</dbReference>
<keyword evidence="12" id="KW-1185">Reference proteome</keyword>
<dbReference type="AlphaFoldDB" id="A0A7R9LSM0"/>
<evidence type="ECO:0000256" key="2">
    <source>
        <dbReference type="ARBA" id="ARBA00009726"/>
    </source>
</evidence>
<comment type="similarity">
    <text evidence="2">Belongs to the ABC transporter superfamily. ABCC family. Conjugate transporter (TC 3.A.1.208) subfamily.</text>
</comment>
<evidence type="ECO:0000313" key="11">
    <source>
        <dbReference type="EMBL" id="CAD7646978.1"/>
    </source>
</evidence>
<proteinExistence type="inferred from homology"/>
<keyword evidence="6" id="KW-0067">ATP-binding</keyword>
<dbReference type="GO" id="GO:0005524">
    <property type="term" value="F:ATP binding"/>
    <property type="evidence" value="ECO:0007669"/>
    <property type="project" value="UniProtKB-KW"/>
</dbReference>
<evidence type="ECO:0000313" key="12">
    <source>
        <dbReference type="Proteomes" id="UP000728032"/>
    </source>
</evidence>
<gene>
    <name evidence="11" type="ORF">ONB1V03_LOCUS6018</name>
</gene>
<protein>
    <recommendedName>
        <fullName evidence="10">ABC transmembrane type-1 domain-containing protein</fullName>
    </recommendedName>
</protein>
<dbReference type="EMBL" id="CAJPVJ010002585">
    <property type="protein sequence ID" value="CAG2166497.1"/>
    <property type="molecule type" value="Genomic_DNA"/>
</dbReference>
<dbReference type="Proteomes" id="UP000728032">
    <property type="component" value="Unassembled WGS sequence"/>
</dbReference>
<keyword evidence="8 9" id="KW-0472">Membrane</keyword>
<dbReference type="Pfam" id="PF00664">
    <property type="entry name" value="ABC_membrane"/>
    <property type="match status" value="1"/>
</dbReference>
<evidence type="ECO:0000256" key="4">
    <source>
        <dbReference type="ARBA" id="ARBA00022692"/>
    </source>
</evidence>
<feature type="transmembrane region" description="Helical" evidence="9">
    <location>
        <begin position="103"/>
        <end position="126"/>
    </location>
</feature>
<dbReference type="OrthoDB" id="6500128at2759"/>
<keyword evidence="4 9" id="KW-0812">Transmembrane</keyword>
<organism evidence="11">
    <name type="scientific">Oppiella nova</name>
    <dbReference type="NCBI Taxonomy" id="334625"/>
    <lineage>
        <taxon>Eukaryota</taxon>
        <taxon>Metazoa</taxon>
        <taxon>Ecdysozoa</taxon>
        <taxon>Arthropoda</taxon>
        <taxon>Chelicerata</taxon>
        <taxon>Arachnida</taxon>
        <taxon>Acari</taxon>
        <taxon>Acariformes</taxon>
        <taxon>Sarcoptiformes</taxon>
        <taxon>Oribatida</taxon>
        <taxon>Brachypylina</taxon>
        <taxon>Oppioidea</taxon>
        <taxon>Oppiidae</taxon>
        <taxon>Oppiella</taxon>
    </lineage>
</organism>
<evidence type="ECO:0000256" key="5">
    <source>
        <dbReference type="ARBA" id="ARBA00022741"/>
    </source>
</evidence>
<reference evidence="11" key="1">
    <citation type="submission" date="2020-11" db="EMBL/GenBank/DDBJ databases">
        <authorList>
            <person name="Tran Van P."/>
        </authorList>
    </citation>
    <scope>NUCLEOTIDE SEQUENCE</scope>
</reference>
<keyword evidence="3" id="KW-0813">Transport</keyword>
<dbReference type="EMBL" id="OC917410">
    <property type="protein sequence ID" value="CAD7646978.1"/>
    <property type="molecule type" value="Genomic_DNA"/>
</dbReference>
<sequence>MAFVLNWIYPLFLKGFQKDIHLNDLYKCSKSENSEHLLLKLERNWEQELSKVNPSFTRATIKTFIPYIYAPTVIFIIWTCLVLNCSALLIGRVVRYLSDSKTMAYRTACVYAAGVILTAIINTLIYHPFCLMGYRTALKVRVSWCSIIYKKSLRLKTSAFEKTTVGQIVNLVTNDVSRFNEVSLQHIFLDSGKSESPFRLQNTSNE</sequence>
<dbReference type="GO" id="GO:0016020">
    <property type="term" value="C:membrane"/>
    <property type="evidence" value="ECO:0007669"/>
    <property type="project" value="UniProtKB-SubCell"/>
</dbReference>
<comment type="subcellular location">
    <subcellularLocation>
        <location evidence="1">Membrane</location>
        <topology evidence="1">Multi-pass membrane protein</topology>
    </subcellularLocation>
</comment>
<dbReference type="PANTHER" id="PTHR24223:SF456">
    <property type="entry name" value="MULTIDRUG RESISTANCE-ASSOCIATED PROTEIN LETHAL(2)03659"/>
    <property type="match status" value="1"/>
</dbReference>
<feature type="domain" description="ABC transmembrane type-1" evidence="10">
    <location>
        <begin position="86"/>
        <end position="188"/>
    </location>
</feature>
<evidence type="ECO:0000259" key="10">
    <source>
        <dbReference type="PROSITE" id="PS50929"/>
    </source>
</evidence>
<evidence type="ECO:0000256" key="6">
    <source>
        <dbReference type="ARBA" id="ARBA00022840"/>
    </source>
</evidence>
<dbReference type="PANTHER" id="PTHR24223">
    <property type="entry name" value="ATP-BINDING CASSETTE SUB-FAMILY C"/>
    <property type="match status" value="1"/>
</dbReference>
<name>A0A7R9LSM0_9ACAR</name>
<accession>A0A7R9LSM0</accession>
<keyword evidence="5" id="KW-0547">Nucleotide-binding</keyword>
<dbReference type="PROSITE" id="PS50929">
    <property type="entry name" value="ABC_TM1F"/>
    <property type="match status" value="1"/>
</dbReference>
<evidence type="ECO:0000256" key="1">
    <source>
        <dbReference type="ARBA" id="ARBA00004141"/>
    </source>
</evidence>
<keyword evidence="7 9" id="KW-1133">Transmembrane helix</keyword>
<feature type="transmembrane region" description="Helical" evidence="9">
    <location>
        <begin position="68"/>
        <end position="91"/>
    </location>
</feature>
<evidence type="ECO:0000256" key="7">
    <source>
        <dbReference type="ARBA" id="ARBA00022989"/>
    </source>
</evidence>
<dbReference type="InterPro" id="IPR011527">
    <property type="entry name" value="ABC1_TM_dom"/>
</dbReference>
<evidence type="ECO:0000256" key="9">
    <source>
        <dbReference type="SAM" id="Phobius"/>
    </source>
</evidence>
<evidence type="ECO:0000256" key="8">
    <source>
        <dbReference type="ARBA" id="ARBA00023136"/>
    </source>
</evidence>
<dbReference type="Gene3D" id="1.20.1560.10">
    <property type="entry name" value="ABC transporter type 1, transmembrane domain"/>
    <property type="match status" value="1"/>
</dbReference>
<dbReference type="InterPro" id="IPR050173">
    <property type="entry name" value="ABC_transporter_C-like"/>
</dbReference>
<dbReference type="SUPFAM" id="SSF90123">
    <property type="entry name" value="ABC transporter transmembrane region"/>
    <property type="match status" value="1"/>
</dbReference>